<reference evidence="2" key="2">
    <citation type="submission" date="2020-11" db="EMBL/GenBank/DDBJ databases">
        <authorList>
            <person name="McCartney M.A."/>
            <person name="Auch B."/>
            <person name="Kono T."/>
            <person name="Mallez S."/>
            <person name="Becker A."/>
            <person name="Gohl D.M."/>
            <person name="Silverstein K.A.T."/>
            <person name="Koren S."/>
            <person name="Bechman K.B."/>
            <person name="Herman A."/>
            <person name="Abrahante J.E."/>
            <person name="Garbe J."/>
        </authorList>
    </citation>
    <scope>NUCLEOTIDE SEQUENCE</scope>
    <source>
        <strain evidence="2">Duluth1</strain>
        <tissue evidence="2">Whole animal</tissue>
    </source>
</reference>
<dbReference type="InterPro" id="IPR036872">
    <property type="entry name" value="CH_dom_sf"/>
</dbReference>
<protein>
    <recommendedName>
        <fullName evidence="1">HOOK N-terminal domain-containing protein</fullName>
    </recommendedName>
</protein>
<sequence>MVFGFEPGALLVKGDSSDRGSIPGTIAYEAKFAPTVTVLKAMDPGFKPGRIPVANLSLSVRTESYGFTQGLEPNSPTGCGNELRKQHFPLSSPEMRASLASYGCSGSSAGLSTSPGIQAGIRYSLTGKVLRLGLKPKDPSFKKGGIRPGFPTGIHYFNESWLSKIKAEDVTNWRLKVSNLKKVLKGILEYNIEVGLQI</sequence>
<dbReference type="EMBL" id="JAIWYP010000016">
    <property type="protein sequence ID" value="KAH3696563.1"/>
    <property type="molecule type" value="Genomic_DNA"/>
</dbReference>
<evidence type="ECO:0000259" key="1">
    <source>
        <dbReference type="Pfam" id="PF19047"/>
    </source>
</evidence>
<accession>A0A9D4BKG6</accession>
<dbReference type="AlphaFoldDB" id="A0A9D4BKG6"/>
<dbReference type="Gene3D" id="1.10.418.10">
    <property type="entry name" value="Calponin-like domain"/>
    <property type="match status" value="1"/>
</dbReference>
<gene>
    <name evidence="2" type="ORF">DPMN_084039</name>
</gene>
<keyword evidence="3" id="KW-1185">Reference proteome</keyword>
<evidence type="ECO:0000313" key="3">
    <source>
        <dbReference type="Proteomes" id="UP000828390"/>
    </source>
</evidence>
<dbReference type="SUPFAM" id="SSF116907">
    <property type="entry name" value="Hook domain"/>
    <property type="match status" value="1"/>
</dbReference>
<name>A0A9D4BKG6_DREPO</name>
<dbReference type="Pfam" id="PF19047">
    <property type="entry name" value="HOOK_N"/>
    <property type="match status" value="1"/>
</dbReference>
<proteinExistence type="predicted"/>
<feature type="domain" description="HOOK N-terminal" evidence="1">
    <location>
        <begin position="155"/>
        <end position="194"/>
    </location>
</feature>
<dbReference type="GO" id="GO:0030705">
    <property type="term" value="P:cytoskeleton-dependent intracellular transport"/>
    <property type="evidence" value="ECO:0007669"/>
    <property type="project" value="InterPro"/>
</dbReference>
<evidence type="ECO:0000313" key="2">
    <source>
        <dbReference type="EMBL" id="KAH3696563.1"/>
    </source>
</evidence>
<organism evidence="2 3">
    <name type="scientific">Dreissena polymorpha</name>
    <name type="common">Zebra mussel</name>
    <name type="synonym">Mytilus polymorpha</name>
    <dbReference type="NCBI Taxonomy" id="45954"/>
    <lineage>
        <taxon>Eukaryota</taxon>
        <taxon>Metazoa</taxon>
        <taxon>Spiralia</taxon>
        <taxon>Lophotrochozoa</taxon>
        <taxon>Mollusca</taxon>
        <taxon>Bivalvia</taxon>
        <taxon>Autobranchia</taxon>
        <taxon>Heteroconchia</taxon>
        <taxon>Euheterodonta</taxon>
        <taxon>Imparidentia</taxon>
        <taxon>Neoheterodontei</taxon>
        <taxon>Myida</taxon>
        <taxon>Dreissenoidea</taxon>
        <taxon>Dreissenidae</taxon>
        <taxon>Dreissena</taxon>
    </lineage>
</organism>
<comment type="caution">
    <text evidence="2">The sequence shown here is derived from an EMBL/GenBank/DDBJ whole genome shotgun (WGS) entry which is preliminary data.</text>
</comment>
<dbReference type="InterPro" id="IPR043936">
    <property type="entry name" value="HOOK_N"/>
</dbReference>
<reference evidence="2" key="1">
    <citation type="journal article" date="2019" name="bioRxiv">
        <title>The Genome of the Zebra Mussel, Dreissena polymorpha: A Resource for Invasive Species Research.</title>
        <authorList>
            <person name="McCartney M.A."/>
            <person name="Auch B."/>
            <person name="Kono T."/>
            <person name="Mallez S."/>
            <person name="Zhang Y."/>
            <person name="Obille A."/>
            <person name="Becker A."/>
            <person name="Abrahante J.E."/>
            <person name="Garbe J."/>
            <person name="Badalamenti J.P."/>
            <person name="Herman A."/>
            <person name="Mangelson H."/>
            <person name="Liachko I."/>
            <person name="Sullivan S."/>
            <person name="Sone E.D."/>
            <person name="Koren S."/>
            <person name="Silverstein K.A.T."/>
            <person name="Beckman K.B."/>
            <person name="Gohl D.M."/>
        </authorList>
    </citation>
    <scope>NUCLEOTIDE SEQUENCE</scope>
    <source>
        <strain evidence="2">Duluth1</strain>
        <tissue evidence="2">Whole animal</tissue>
    </source>
</reference>
<dbReference type="Proteomes" id="UP000828390">
    <property type="component" value="Unassembled WGS sequence"/>
</dbReference>